<dbReference type="OrthoDB" id="3687641at2759"/>
<dbReference type="Proteomes" id="UP000234275">
    <property type="component" value="Unassembled WGS sequence"/>
</dbReference>
<evidence type="ECO:0000256" key="1">
    <source>
        <dbReference type="ARBA" id="ARBA00004685"/>
    </source>
</evidence>
<dbReference type="STRING" id="1392250.A0A2I2GM38"/>
<evidence type="ECO:0000313" key="4">
    <source>
        <dbReference type="Proteomes" id="UP000234275"/>
    </source>
</evidence>
<evidence type="ECO:0000256" key="2">
    <source>
        <dbReference type="ARBA" id="ARBA00035112"/>
    </source>
</evidence>
<organism evidence="3 4">
    <name type="scientific">Aspergillus steynii IBT 23096</name>
    <dbReference type="NCBI Taxonomy" id="1392250"/>
    <lineage>
        <taxon>Eukaryota</taxon>
        <taxon>Fungi</taxon>
        <taxon>Dikarya</taxon>
        <taxon>Ascomycota</taxon>
        <taxon>Pezizomycotina</taxon>
        <taxon>Eurotiomycetes</taxon>
        <taxon>Eurotiomycetidae</taxon>
        <taxon>Eurotiales</taxon>
        <taxon>Aspergillaceae</taxon>
        <taxon>Aspergillus</taxon>
        <taxon>Aspergillus subgen. Circumdati</taxon>
    </lineage>
</organism>
<keyword evidence="4" id="KW-1185">Reference proteome</keyword>
<sequence length="199" mass="22921">MLKRPLLAPAQDVVRYETVVFNRSIAPDLTEFQGYPSDKNNKAWEDLYQAGMSIIPKEQAAKLVDPSRPHEKVPGYYTVQLDVFHQLHCLNRIRMGLWGRDTALRYPDSIDSIDHFNHTDMSMEHTGHCIDVIRQSLMCSADISVVPWTWHTEAKVVRPHDNSTHTCRNFGAIQKWAKDRQAPNWNESVFVPDPLRGEV</sequence>
<proteinExistence type="inferred from homology"/>
<dbReference type="Pfam" id="PF11807">
    <property type="entry name" value="UstYa"/>
    <property type="match status" value="1"/>
</dbReference>
<dbReference type="VEuPathDB" id="FungiDB:P170DRAFT_344221"/>
<accession>A0A2I2GM38</accession>
<evidence type="ECO:0000313" key="3">
    <source>
        <dbReference type="EMBL" id="PLB53919.1"/>
    </source>
</evidence>
<dbReference type="InterPro" id="IPR021765">
    <property type="entry name" value="UstYa-like"/>
</dbReference>
<evidence type="ECO:0008006" key="5">
    <source>
        <dbReference type="Google" id="ProtNLM"/>
    </source>
</evidence>
<dbReference type="PANTHER" id="PTHR33365:SF4">
    <property type="entry name" value="CYCLOCHLOROTINE BIOSYNTHESIS PROTEIN O"/>
    <property type="match status" value="1"/>
</dbReference>
<name>A0A2I2GM38_9EURO</name>
<dbReference type="EMBL" id="MSFO01000001">
    <property type="protein sequence ID" value="PLB53919.1"/>
    <property type="molecule type" value="Genomic_DNA"/>
</dbReference>
<dbReference type="PANTHER" id="PTHR33365">
    <property type="entry name" value="YALI0B05434P"/>
    <property type="match status" value="1"/>
</dbReference>
<reference evidence="3 4" key="1">
    <citation type="submission" date="2016-12" db="EMBL/GenBank/DDBJ databases">
        <title>The genomes of Aspergillus section Nigri reveals drivers in fungal speciation.</title>
        <authorList>
            <consortium name="DOE Joint Genome Institute"/>
            <person name="Vesth T.C."/>
            <person name="Nybo J."/>
            <person name="Theobald S."/>
            <person name="Brandl J."/>
            <person name="Frisvad J.C."/>
            <person name="Nielsen K.F."/>
            <person name="Lyhne E.K."/>
            <person name="Kogle M.E."/>
            <person name="Kuo A."/>
            <person name="Riley R."/>
            <person name="Clum A."/>
            <person name="Nolan M."/>
            <person name="Lipzen A."/>
            <person name="Salamov A."/>
            <person name="Henrissat B."/>
            <person name="Wiebenga A."/>
            <person name="De Vries R.P."/>
            <person name="Grigoriev I.V."/>
            <person name="Mortensen U.H."/>
            <person name="Andersen M.R."/>
            <person name="Baker S.E."/>
        </authorList>
    </citation>
    <scope>NUCLEOTIDE SEQUENCE [LARGE SCALE GENOMIC DNA]</scope>
    <source>
        <strain evidence="3 4">IBT 23096</strain>
    </source>
</reference>
<dbReference type="GeneID" id="36551147"/>
<gene>
    <name evidence="3" type="ORF">P170DRAFT_344221</name>
</gene>
<dbReference type="GO" id="GO:0043386">
    <property type="term" value="P:mycotoxin biosynthetic process"/>
    <property type="evidence" value="ECO:0007669"/>
    <property type="project" value="InterPro"/>
</dbReference>
<comment type="pathway">
    <text evidence="1">Mycotoxin biosynthesis.</text>
</comment>
<dbReference type="AlphaFoldDB" id="A0A2I2GM38"/>
<comment type="caution">
    <text evidence="3">The sequence shown here is derived from an EMBL/GenBank/DDBJ whole genome shotgun (WGS) entry which is preliminary data.</text>
</comment>
<comment type="similarity">
    <text evidence="2">Belongs to the ustYa family.</text>
</comment>
<protein>
    <recommendedName>
        <fullName evidence="5">Tat pathway signal sequence</fullName>
    </recommendedName>
</protein>
<dbReference type="RefSeq" id="XP_024709221.1">
    <property type="nucleotide sequence ID" value="XM_024843447.1"/>
</dbReference>